<keyword evidence="1" id="KW-0175">Coiled coil</keyword>
<organism evidence="2 3">
    <name type="scientific">Klebsiella phage vB_Kpn_F48</name>
    <dbReference type="NCBI Taxonomy" id="2070028"/>
    <lineage>
        <taxon>Viruses</taxon>
        <taxon>Duplodnaviria</taxon>
        <taxon>Heunggongvirae</taxon>
        <taxon>Uroviricota</taxon>
        <taxon>Caudoviricetes</taxon>
        <taxon>Marfavirus</taxon>
        <taxon>Marfavirus F48</taxon>
    </lineage>
</organism>
<feature type="coiled-coil region" evidence="1">
    <location>
        <begin position="269"/>
        <end position="303"/>
    </location>
</feature>
<name>A0A2I6UFD0_9CAUD</name>
<evidence type="ECO:0000256" key="1">
    <source>
        <dbReference type="SAM" id="Coils"/>
    </source>
</evidence>
<sequence>MTRNEVIEKAHEIFINVQAETVGFPKAKRIDVLSNRLKNEFGDFAHLFNSTQSRKWRVGFTHHYDFKEFFKHSRILSNIMARKRLGNFGTISSTRQRYDLRAAEYRGAEAVITNQVEYFISQFNYDRDLILKLASKTMRDTNRHQLFDHQKTIQVIAKRPSMLGLNDSVCIDIRINKDKAHKDFRTLTVVKEQVAQALCIIPSVSSYEWKPSNGHSGTFIVFLKDAKPAKEFDEEILNGKVSSSKYTVDKSFIATVAQPELVPAERHFASQMLEVVSKLDDMVKEAEQKVEDARKHLANITTQRGKLLRAIQALK</sequence>
<protein>
    <submittedName>
        <fullName evidence="2">Uncharacterized protein</fullName>
    </submittedName>
</protein>
<keyword evidence="3" id="KW-1185">Reference proteome</keyword>
<evidence type="ECO:0000313" key="2">
    <source>
        <dbReference type="EMBL" id="AUO78682.1"/>
    </source>
</evidence>
<dbReference type="Proteomes" id="UP000240294">
    <property type="component" value="Genome"/>
</dbReference>
<gene>
    <name evidence="2" type="ORF">vBKpnF48_57</name>
</gene>
<proteinExistence type="predicted"/>
<evidence type="ECO:0000313" key="3">
    <source>
        <dbReference type="Proteomes" id="UP000240294"/>
    </source>
</evidence>
<dbReference type="EMBL" id="MG746602">
    <property type="protein sequence ID" value="AUO78682.1"/>
    <property type="molecule type" value="Genomic_DNA"/>
</dbReference>
<reference evidence="3" key="1">
    <citation type="submission" date="2018-01" db="EMBL/GenBank/DDBJ databases">
        <title>Direct submission.</title>
        <authorList>
            <person name="Ciacci N."/>
        </authorList>
    </citation>
    <scope>NUCLEOTIDE SEQUENCE [LARGE SCALE GENOMIC DNA]</scope>
</reference>
<accession>A0A2I6UFD0</accession>